<dbReference type="InterPro" id="IPR029063">
    <property type="entry name" value="SAM-dependent_MTases_sf"/>
</dbReference>
<dbReference type="GeneID" id="129797029"/>
<evidence type="ECO:0000313" key="6">
    <source>
        <dbReference type="EMBL" id="MBC1178157.1"/>
    </source>
</evidence>
<dbReference type="PANTHER" id="PTHR12303:SF6">
    <property type="entry name" value="CARNOSINE N-METHYLTRANSFERASE"/>
    <property type="match status" value="1"/>
</dbReference>
<evidence type="ECO:0000256" key="1">
    <source>
        <dbReference type="ARBA" id="ARBA00010086"/>
    </source>
</evidence>
<dbReference type="AlphaFoldDB" id="A0A1B0CVD5"/>
<dbReference type="Proteomes" id="UP000092461">
    <property type="component" value="Unassembled WGS sequence"/>
</dbReference>
<organism evidence="7 8">
    <name type="scientific">Lutzomyia longipalpis</name>
    <name type="common">Sand fly</name>
    <dbReference type="NCBI Taxonomy" id="7200"/>
    <lineage>
        <taxon>Eukaryota</taxon>
        <taxon>Metazoa</taxon>
        <taxon>Ecdysozoa</taxon>
        <taxon>Arthropoda</taxon>
        <taxon>Hexapoda</taxon>
        <taxon>Insecta</taxon>
        <taxon>Pterygota</taxon>
        <taxon>Neoptera</taxon>
        <taxon>Endopterygota</taxon>
        <taxon>Diptera</taxon>
        <taxon>Nematocera</taxon>
        <taxon>Psychodoidea</taxon>
        <taxon>Psychodidae</taxon>
        <taxon>Lutzomyia</taxon>
        <taxon>Lutzomyia</taxon>
    </lineage>
</organism>
<dbReference type="GO" id="GO:0030735">
    <property type="term" value="F:carnosine N-methyltransferase activity"/>
    <property type="evidence" value="ECO:0007669"/>
    <property type="project" value="UniProtKB-EC"/>
</dbReference>
<accession>A0A1B0CVD5</accession>
<dbReference type="GO" id="GO:0032259">
    <property type="term" value="P:methylation"/>
    <property type="evidence" value="ECO:0007669"/>
    <property type="project" value="UniProtKB-KW"/>
</dbReference>
<sequence length="388" mass="45088">MDHENLDDFHETTTIAEEERKNFESVVAAFRNYRVNSLQKLNATEVYLNRLPAHHQQMLKRYTENLRRIRECIDQNYKIIQKLLVDVNNIFSNEPVQAVCAGDHNNCNPEPGFRPNEIETVEITLKLFVRDWSSEGAEEREQCYTPIINAIMKAFNPEDVDVSRVRVLVPGAGLGRLAYELAYRGYFCEGNEFSYFMLIASNFLLNKCMWADQFVLHPWIHQYVNNMKRKDQTRPIHFPDVSPIQAPPSGEFNMVAGDFLQVYNDWNAWDCVATCFFIDCANNVVEFVERIYRILKPEGIWVNLGPLLYHYSDILNEGSIEPTYEDLQSIIEAVGFKFLRNESGVRTKYNQNTQSMQQSEYLSVFFVCQKPHETVTNDVEVDGVERDG</sequence>
<keyword evidence="8" id="KW-1185">Reference proteome</keyword>
<dbReference type="SMART" id="SM01296">
    <property type="entry name" value="N2227"/>
    <property type="match status" value="1"/>
</dbReference>
<comment type="similarity">
    <text evidence="1">Belongs to the carnosine N-methyltransferase family.</text>
</comment>
<dbReference type="RefSeq" id="XP_055695243.1">
    <property type="nucleotide sequence ID" value="XM_055839268.1"/>
</dbReference>
<evidence type="ECO:0000313" key="7">
    <source>
        <dbReference type="EnsemblMetazoa" id="LLOJ008920-PA"/>
    </source>
</evidence>
<evidence type="ECO:0000256" key="4">
    <source>
        <dbReference type="ARBA" id="ARBA00022679"/>
    </source>
</evidence>
<dbReference type="VEuPathDB" id="VectorBase:LLOJ008920"/>
<name>A0A1B0CVD5_LUTLO</name>
<protein>
    <recommendedName>
        <fullName evidence="2">carnosine N-methyltransferase</fullName>
        <ecNumber evidence="2">2.1.1.22</ecNumber>
    </recommendedName>
</protein>
<reference evidence="7" key="3">
    <citation type="submission" date="2020-05" db="UniProtKB">
        <authorList>
            <consortium name="EnsemblMetazoa"/>
        </authorList>
    </citation>
    <scope>IDENTIFICATION</scope>
    <source>
        <strain evidence="7">Jacobina</strain>
    </source>
</reference>
<evidence type="ECO:0000256" key="3">
    <source>
        <dbReference type="ARBA" id="ARBA00022603"/>
    </source>
</evidence>
<dbReference type="EMBL" id="AJWK01030434">
    <property type="status" value="NOT_ANNOTATED_CDS"/>
    <property type="molecule type" value="Genomic_DNA"/>
</dbReference>
<evidence type="ECO:0000256" key="2">
    <source>
        <dbReference type="ARBA" id="ARBA00012003"/>
    </source>
</evidence>
<dbReference type="InterPro" id="IPR012901">
    <property type="entry name" value="CARME"/>
</dbReference>
<proteinExistence type="inferred from homology"/>
<evidence type="ECO:0000313" key="8">
    <source>
        <dbReference type="Proteomes" id="UP000092461"/>
    </source>
</evidence>
<keyword evidence="4" id="KW-0808">Transferase</keyword>
<evidence type="ECO:0000256" key="5">
    <source>
        <dbReference type="ARBA" id="ARBA00022691"/>
    </source>
</evidence>
<dbReference type="EC" id="2.1.1.22" evidence="2"/>
<reference evidence="6" key="2">
    <citation type="journal article" date="2020" name="BMC">
        <title>Leishmania infection induces a limited differential gene expression in the sand fly midgut.</title>
        <authorList>
            <person name="Coutinho-Abreu I.V."/>
            <person name="Serafim T.D."/>
            <person name="Meneses C."/>
            <person name="Kamhawi S."/>
            <person name="Oliveira F."/>
            <person name="Valenzuela J.G."/>
        </authorList>
    </citation>
    <scope>NUCLEOTIDE SEQUENCE</scope>
    <source>
        <strain evidence="6">Jacobina</strain>
        <tissue evidence="6">Midgut</tissue>
    </source>
</reference>
<dbReference type="Gene3D" id="3.40.50.150">
    <property type="entry name" value="Vaccinia Virus protein VP39"/>
    <property type="match status" value="1"/>
</dbReference>
<dbReference type="GO" id="GO:0035498">
    <property type="term" value="P:carnosine metabolic process"/>
    <property type="evidence" value="ECO:0007669"/>
    <property type="project" value="TreeGrafter"/>
</dbReference>
<dbReference type="Pfam" id="PF07942">
    <property type="entry name" value="CARME"/>
    <property type="match status" value="1"/>
</dbReference>
<keyword evidence="5" id="KW-0949">S-adenosyl-L-methionine</keyword>
<dbReference type="EnsemblMetazoa" id="LLOJ008920-RA">
    <property type="protein sequence ID" value="LLOJ008920-PA"/>
    <property type="gene ID" value="LLOJ008920"/>
</dbReference>
<dbReference type="PANTHER" id="PTHR12303">
    <property type="entry name" value="CARNOSINE N-METHYLTRANSFERASE"/>
    <property type="match status" value="1"/>
</dbReference>
<dbReference type="SUPFAM" id="SSF53335">
    <property type="entry name" value="S-adenosyl-L-methionine-dependent methyltransferases"/>
    <property type="match status" value="1"/>
</dbReference>
<dbReference type="GO" id="GO:0005634">
    <property type="term" value="C:nucleus"/>
    <property type="evidence" value="ECO:0007669"/>
    <property type="project" value="TreeGrafter"/>
</dbReference>
<dbReference type="VEuPathDB" id="VectorBase:LLONM1_004644"/>
<keyword evidence="3" id="KW-0489">Methyltransferase</keyword>
<dbReference type="GO" id="GO:0005829">
    <property type="term" value="C:cytosol"/>
    <property type="evidence" value="ECO:0007669"/>
    <property type="project" value="TreeGrafter"/>
</dbReference>
<reference evidence="8" key="1">
    <citation type="submission" date="2012-05" db="EMBL/GenBank/DDBJ databases">
        <title>Whole Genome Assembly of Lutzomyia longipalpis.</title>
        <authorList>
            <person name="Richards S."/>
            <person name="Qu C."/>
            <person name="Dillon R."/>
            <person name="Worley K."/>
            <person name="Scherer S."/>
            <person name="Batterton M."/>
            <person name="Taylor A."/>
            <person name="Hawes A."/>
            <person name="Hernandez B."/>
            <person name="Kovar C."/>
            <person name="Mandapat C."/>
            <person name="Pham C."/>
            <person name="Qu C."/>
            <person name="Jing C."/>
            <person name="Bess C."/>
            <person name="Bandaranaike D."/>
            <person name="Ngo D."/>
            <person name="Ongeri F."/>
            <person name="Arias F."/>
            <person name="Lara F."/>
            <person name="Weissenberger G."/>
            <person name="Kamau G."/>
            <person name="Han H."/>
            <person name="Shen H."/>
            <person name="Dinh H."/>
            <person name="Khalil I."/>
            <person name="Jones J."/>
            <person name="Shafer J."/>
            <person name="Jayaseelan J."/>
            <person name="Quiroz J."/>
            <person name="Blankenburg K."/>
            <person name="Nguyen L."/>
            <person name="Jackson L."/>
            <person name="Francisco L."/>
            <person name="Tang L.-Y."/>
            <person name="Pu L.-L."/>
            <person name="Perales L."/>
            <person name="Lorensuhewa L."/>
            <person name="Munidasa M."/>
            <person name="Coyle M."/>
            <person name="Taylor M."/>
            <person name="Puazo M."/>
            <person name="Firestine M."/>
            <person name="Scheel M."/>
            <person name="Javaid M."/>
            <person name="Wang M."/>
            <person name="Li M."/>
            <person name="Tabassum N."/>
            <person name="Saada N."/>
            <person name="Osuji N."/>
            <person name="Aqrawi P."/>
            <person name="Fu Q."/>
            <person name="Thornton R."/>
            <person name="Raj R."/>
            <person name="Goodspeed R."/>
            <person name="Mata R."/>
            <person name="Najjar R."/>
            <person name="Gubbala S."/>
            <person name="Lee S."/>
            <person name="Denson S."/>
            <person name="Patil S."/>
            <person name="Macmil S."/>
            <person name="Qi S."/>
            <person name="Matskevitch T."/>
            <person name="Palculict T."/>
            <person name="Mathew T."/>
            <person name="Vee V."/>
            <person name="Velamala V."/>
            <person name="Korchina V."/>
            <person name="Cai W."/>
            <person name="Liu W."/>
            <person name="Dai W."/>
            <person name="Zou X."/>
            <person name="Zhu Y."/>
            <person name="Zhang Y."/>
            <person name="Wu Y.-Q."/>
            <person name="Xin Y."/>
            <person name="Nazarath L."/>
            <person name="Kovar C."/>
            <person name="Han Y."/>
            <person name="Muzny D."/>
            <person name="Gibbs R."/>
        </authorList>
    </citation>
    <scope>NUCLEOTIDE SEQUENCE [LARGE SCALE GENOMIC DNA]</scope>
    <source>
        <strain evidence="8">Jacobina</strain>
    </source>
</reference>
<dbReference type="EMBL" id="GITU01009454">
    <property type="protein sequence ID" value="MBC1178157.1"/>
    <property type="molecule type" value="Transcribed_RNA"/>
</dbReference>